<keyword evidence="3" id="KW-1185">Reference proteome</keyword>
<feature type="chain" id="PRO_5046199863" evidence="1">
    <location>
        <begin position="24"/>
        <end position="431"/>
    </location>
</feature>
<reference evidence="2 3" key="1">
    <citation type="submission" date="2024-07" db="EMBL/GenBank/DDBJ databases">
        <title>Uliginosibacterium paludis KCTC:42655.</title>
        <authorList>
            <person name="Kim M.K."/>
        </authorList>
    </citation>
    <scope>NUCLEOTIDE SEQUENCE [LARGE SCALE GENOMIC DNA]</scope>
    <source>
        <strain evidence="2 3">KCTC 42655</strain>
    </source>
</reference>
<sequence>MKRTRVHLAVSGALALSAGVAFAQASSADAVAPSSSAVPNSASVVSGNVFESSGIPVSTKRAINPIRLTDGINLFADVGTAVGYDDNVTQARRGSEVSSSFFRIRPTLTAQSKYRADTYNLSYKGDYVNYPNYSPNTLMQNDLIFAAQNVFTARNALAWGASAGDHYDPVGSTDRSVGNSKADHYHALAANATYRYGAEEAKGRLEFDLGAGSKRYQNNRATTESADVDNVNLGARFYYRVAPKTRLLAEVRRTNYNYVNDLNQLENVDSRYYAGASWDASSAVTGTVKVGEQVKDYKNETLHKDYSGLSWEASLRWKPLTYSSFDLVTGRSANDPSGSNAGVPIAKNLSLAWNHDWSSFVHSKLSAGRMRTNYNGDGRKDVEDVATAGVMYDMRRWLGIGFEYSWARRDSTLDTYDYMRRMSMVKVEASF</sequence>
<evidence type="ECO:0000313" key="2">
    <source>
        <dbReference type="EMBL" id="MET1491700.1"/>
    </source>
</evidence>
<comment type="caution">
    <text evidence="2">The sequence shown here is derived from an EMBL/GenBank/DDBJ whole genome shotgun (WGS) entry which is preliminary data.</text>
</comment>
<name>A0ABV2CUU7_9RHOO</name>
<dbReference type="RefSeq" id="WP_345928151.1">
    <property type="nucleotide sequence ID" value="NZ_JBDIVF010000005.1"/>
</dbReference>
<dbReference type="Pfam" id="PF10082">
    <property type="entry name" value="BBP2_2"/>
    <property type="match status" value="1"/>
</dbReference>
<dbReference type="EMBL" id="JBEWLZ010000014">
    <property type="protein sequence ID" value="MET1491700.1"/>
    <property type="molecule type" value="Genomic_DNA"/>
</dbReference>
<gene>
    <name evidence="2" type="ORF">ABVT11_17815</name>
</gene>
<accession>A0ABV2CUU7</accession>
<organism evidence="2 3">
    <name type="scientific">Uliginosibacterium paludis</name>
    <dbReference type="NCBI Taxonomy" id="1615952"/>
    <lineage>
        <taxon>Bacteria</taxon>
        <taxon>Pseudomonadati</taxon>
        <taxon>Pseudomonadota</taxon>
        <taxon>Betaproteobacteria</taxon>
        <taxon>Rhodocyclales</taxon>
        <taxon>Zoogloeaceae</taxon>
        <taxon>Uliginosibacterium</taxon>
    </lineage>
</organism>
<proteinExistence type="predicted"/>
<feature type="signal peptide" evidence="1">
    <location>
        <begin position="1"/>
        <end position="23"/>
    </location>
</feature>
<keyword evidence="1" id="KW-0732">Signal</keyword>
<evidence type="ECO:0000313" key="3">
    <source>
        <dbReference type="Proteomes" id="UP001548590"/>
    </source>
</evidence>
<dbReference type="InterPro" id="IPR018759">
    <property type="entry name" value="BBP2_2"/>
</dbReference>
<protein>
    <submittedName>
        <fullName evidence="2">Outer membrane beta-barrel protein</fullName>
    </submittedName>
</protein>
<dbReference type="Proteomes" id="UP001548590">
    <property type="component" value="Unassembled WGS sequence"/>
</dbReference>
<evidence type="ECO:0000256" key="1">
    <source>
        <dbReference type="SAM" id="SignalP"/>
    </source>
</evidence>